<sequence>DGSMRYITIYEYQYEGKKFNQFFNSGADKNKILKNRMKK</sequence>
<name>X1UPX1_9ZZZZ</name>
<accession>X1UPX1</accession>
<dbReference type="EMBL" id="BARW01027772">
    <property type="protein sequence ID" value="GAJ05657.1"/>
    <property type="molecule type" value="Genomic_DNA"/>
</dbReference>
<evidence type="ECO:0000313" key="1">
    <source>
        <dbReference type="EMBL" id="GAJ05657.1"/>
    </source>
</evidence>
<reference evidence="1" key="1">
    <citation type="journal article" date="2014" name="Front. Microbiol.">
        <title>High frequency of phylogenetically diverse reductive dehalogenase-homologous genes in deep subseafloor sedimentary metagenomes.</title>
        <authorList>
            <person name="Kawai M."/>
            <person name="Futagami T."/>
            <person name="Toyoda A."/>
            <person name="Takaki Y."/>
            <person name="Nishi S."/>
            <person name="Hori S."/>
            <person name="Arai W."/>
            <person name="Tsubouchi T."/>
            <person name="Morono Y."/>
            <person name="Uchiyama I."/>
            <person name="Ito T."/>
            <person name="Fujiyama A."/>
            <person name="Inagaki F."/>
            <person name="Takami H."/>
        </authorList>
    </citation>
    <scope>NUCLEOTIDE SEQUENCE</scope>
    <source>
        <strain evidence="1">Expedition CK06-06</strain>
    </source>
</reference>
<organism evidence="1">
    <name type="scientific">marine sediment metagenome</name>
    <dbReference type="NCBI Taxonomy" id="412755"/>
    <lineage>
        <taxon>unclassified sequences</taxon>
        <taxon>metagenomes</taxon>
        <taxon>ecological metagenomes</taxon>
    </lineage>
</organism>
<gene>
    <name evidence="1" type="ORF">S12H4_44995</name>
</gene>
<dbReference type="AlphaFoldDB" id="X1UPX1"/>
<proteinExistence type="predicted"/>
<protein>
    <submittedName>
        <fullName evidence="1">Uncharacterized protein</fullName>
    </submittedName>
</protein>
<feature type="non-terminal residue" evidence="1">
    <location>
        <position position="1"/>
    </location>
</feature>
<comment type="caution">
    <text evidence="1">The sequence shown here is derived from an EMBL/GenBank/DDBJ whole genome shotgun (WGS) entry which is preliminary data.</text>
</comment>